<protein>
    <recommendedName>
        <fullName evidence="4">YcxB-like protein domain-containing protein</fullName>
    </recommendedName>
</protein>
<feature type="transmembrane region" description="Helical" evidence="1">
    <location>
        <begin position="20"/>
        <end position="39"/>
    </location>
</feature>
<keyword evidence="3" id="KW-1185">Reference proteome</keyword>
<feature type="transmembrane region" description="Helical" evidence="1">
    <location>
        <begin position="45"/>
        <end position="63"/>
    </location>
</feature>
<evidence type="ECO:0000313" key="3">
    <source>
        <dbReference type="Proteomes" id="UP001207742"/>
    </source>
</evidence>
<name>A0ABT3IHT2_9BACT</name>
<organism evidence="2 3">
    <name type="scientific">Chitinophaga nivalis</name>
    <dbReference type="NCBI Taxonomy" id="2991709"/>
    <lineage>
        <taxon>Bacteria</taxon>
        <taxon>Pseudomonadati</taxon>
        <taxon>Bacteroidota</taxon>
        <taxon>Chitinophagia</taxon>
        <taxon>Chitinophagales</taxon>
        <taxon>Chitinophagaceae</taxon>
        <taxon>Chitinophaga</taxon>
    </lineage>
</organism>
<comment type="caution">
    <text evidence="2">The sequence shown here is derived from an EMBL/GenBank/DDBJ whole genome shotgun (WGS) entry which is preliminary data.</text>
</comment>
<keyword evidence="1" id="KW-0812">Transmembrane</keyword>
<gene>
    <name evidence="2" type="ORF">OL497_05595</name>
</gene>
<accession>A0ABT3IHT2</accession>
<keyword evidence="1" id="KW-0472">Membrane</keyword>
<evidence type="ECO:0000256" key="1">
    <source>
        <dbReference type="SAM" id="Phobius"/>
    </source>
</evidence>
<dbReference type="EMBL" id="JAPDNS010000001">
    <property type="protein sequence ID" value="MCW3483355.1"/>
    <property type="molecule type" value="Genomic_DNA"/>
</dbReference>
<dbReference type="Proteomes" id="UP001207742">
    <property type="component" value="Unassembled WGS sequence"/>
</dbReference>
<sequence>MSNPLHTTQLFRLPTFPRILFRVLSVVMLGLSAFTIAFINTSPVMVFVLPVFLFLAWSMFAYTRQYLLLTDSLLTRKGSLKSQEIDWNDITQVDLKTVGKYDDPQIILYYGDRTLTIARSFFLTKQFKAILLLLEQKLPATLFTTQYHHTRQALPASWQLP</sequence>
<reference evidence="2 3" key="1">
    <citation type="submission" date="2022-10" db="EMBL/GenBank/DDBJ databases">
        <title>Chitinophaga nivalis PC15 sp. nov., isolated from Pyeongchang county, South Korea.</title>
        <authorList>
            <person name="Trinh H.N."/>
        </authorList>
    </citation>
    <scope>NUCLEOTIDE SEQUENCE [LARGE SCALE GENOMIC DNA]</scope>
    <source>
        <strain evidence="2 3">PC14</strain>
    </source>
</reference>
<dbReference type="RefSeq" id="WP_264728604.1">
    <property type="nucleotide sequence ID" value="NZ_JAPDNR010000001.1"/>
</dbReference>
<evidence type="ECO:0008006" key="4">
    <source>
        <dbReference type="Google" id="ProtNLM"/>
    </source>
</evidence>
<keyword evidence="1" id="KW-1133">Transmembrane helix</keyword>
<proteinExistence type="predicted"/>
<evidence type="ECO:0000313" key="2">
    <source>
        <dbReference type="EMBL" id="MCW3483355.1"/>
    </source>
</evidence>